<dbReference type="PRINTS" id="PR00014">
    <property type="entry name" value="FNTYPEIII"/>
</dbReference>
<reference evidence="12" key="1">
    <citation type="submission" date="2025-08" db="UniProtKB">
        <authorList>
            <consortium name="RefSeq"/>
        </authorList>
    </citation>
    <scope>IDENTIFICATION</scope>
    <source>
        <tissue evidence="12">Testes</tissue>
    </source>
</reference>
<dbReference type="InterPro" id="IPR011009">
    <property type="entry name" value="Kinase-like_dom_sf"/>
</dbReference>
<evidence type="ECO:0000313" key="12">
    <source>
        <dbReference type="RefSeq" id="XP_006823011.1"/>
    </source>
</evidence>
<feature type="domain" description="Fibronectin type-III" evidence="10">
    <location>
        <begin position="864"/>
        <end position="959"/>
    </location>
</feature>
<feature type="region of interest" description="Disordered" evidence="7">
    <location>
        <begin position="1235"/>
        <end position="1254"/>
    </location>
</feature>
<feature type="domain" description="Fibronectin type-III" evidence="10">
    <location>
        <begin position="1"/>
        <end position="82"/>
    </location>
</feature>
<accession>A0ABM0MSM0</accession>
<sequence length="1870" mass="211911">MVLSWRPPRNDGGADILGYLIERKETHATRWMPVNRTLITDTTHTVTGLIDGYEYEFRVFAENEAGVSQCSAPSAPEKAREPVELAEFITSLYDTRATVGQNVTFECVISNENAEVKWEKDGIQFFETDRVHFVIDGDRRALVIQNVGPRDIAKYTAVCVDLRTSASLFVTAIPTLDMDSVPDVVTLKAGNVLRLIVPYTGVPTPNIAWYRYDVKVKEDRRTRIDCFDNKTTLVVKDTLRSDSGKYSVTASNSAGKITADIHVNVLDAPGAPTGPLMISDVGKYSVSLSWEPPKENGGSKVECYSVERREKFMKTWILESNAVMNTSYTVTRLNENTAYEFRVCAENMYGVGPPLEGQEPVVCKSPFTTPSIPGTPEIYQIKKDRMTLTWTEPRFDGGTPIIGYNMERHERHSLRWIKINPEIIEDTMYTVTMLTEGYEYEFRVAAVNAEGVGTPSEATSPPRVAREYIRIPSPPGIPTIREITPTTARLSWLLPISNGGSPITGYIIERRVKGSFEWTHRQHVEESHCFLNDLFEEVEYSFRVRAVNAAGESDPSRASEPVIAEDVSAGMAPVFVEELVDVPASEGSQAMFSCIVTGVPKPTIRWIRRGHDIFAGRRYHILEEEDNVYTLLIPKAGLADAGMYTVEASNRKGKAKTSAQLIIQTPPTLELDHRNREVSAKAGSTVRISVSFGGVPRPYIQWYHGDTEIIGKGRYRLEVMGNVCYLTIRDIEREDEGEYTMTVSNPQGRLSVSPKLIVQDKPGPPTGPLRCFDVAKDAMTISWEPPSDDGGSSILRYIIEMRETNKGSWLRVGTTPLLEHRVINLIEGHHYVFRVCAENIHGIGHHLEAMESVLAKRPYDKPGQPGIPTVTNITRDSVHLSWQPPVSDGGSPITGYIVEKRETTSRRWFRASRSELTDTQYNVVNLIEDSAYEFRIVAENRAGLSEPSFSSKAVLIKDLVEPIPAHFVKELETTYVVCGKVATFTAEVAGYPQPEVQWFRHGRHIQHSLKYKIEAYGNIHTLTIKDVYNEDTGDYAIRCNNKAATISSRAQLFIQVAPKVTPPARLRVPLVCVQGEMVKLRIPYSGIPTPTIAWDKDGVDLAHKDHYEINTTDNETYLTIRKVTKEDSGQYAIVASNCLGHDTGTVTLKILRYPDPPRELEVMDVSKDSVRLSWLPPVYDGGSRVSSFFVEKREVGTDTWTRCITTRNTSHTILGLKEHTEYQFRTRALNLHGESESSEVSKTIKTTPRSPERPEFEDYEYKRKFYDNQVDLDFLPYDVIRGRPGSVYDHYEICEELGRGAYGVVYRAIEKTTTKTWAAKFITVGEDERKAVKKEIEIMCQLHHKRLLQLHEVFETDEEIIMVLEFLSGGELFERLIDENYVLTEPEVVIYMRQLCDGIKYMHEKNILHLDIKPENILCATRTGYDIKLIDFGLARHMDPGEQIKVMFGTPEFVAPEVVNFEPIGLPTDMWTVGVMAYILLSGLSPFLGDDDQETLRNVSKSEWDFDEEAFDDISDEALDFIEKLLVKEKPQRMSVQEAIRHPWLKMQTDEDARRKARKLCTDKLREFHERRRPHGAGDTLLGIGRLAHMGSLQAVHKAYRGKSLYERLLYMDILDAAPRFVIPLENQSALEGHAGRFECEVSALTEPLITWYKDNRMLKIGLKYRMFYDDRHYTLVVMDTGIDDVGQYTCKAVNSYGKAHCSALLEIEYMDEAELERRGEKRVEGFRRIKMTLGERARRLRSLRGAELGLSELPPQFVKNLQDKTCGLGYIYPLSFQVHAPPVQSPCNVVWYKDGAMIRDDHPHYKFLADRKLGVFVLEIQETTLEDTGEYLANVTNIHGTTYTKCILTVDPDYVDREASTENQDLLNY</sequence>
<dbReference type="Gene3D" id="1.10.510.10">
    <property type="entry name" value="Transferase(Phosphotransferase) domain 1"/>
    <property type="match status" value="1"/>
</dbReference>
<dbReference type="SMART" id="SM00220">
    <property type="entry name" value="S_TKc"/>
    <property type="match status" value="1"/>
</dbReference>
<feature type="domain" description="Ig-like" evidence="9">
    <location>
        <begin position="964"/>
        <end position="1047"/>
    </location>
</feature>
<feature type="domain" description="Fibronectin type-III" evidence="10">
    <location>
        <begin position="372"/>
        <end position="467"/>
    </location>
</feature>
<dbReference type="Pfam" id="PF00041">
    <property type="entry name" value="fn3"/>
    <property type="match status" value="7"/>
</dbReference>
<dbReference type="SUPFAM" id="SSF48726">
    <property type="entry name" value="Immunoglobulin"/>
    <property type="match status" value="8"/>
</dbReference>
<dbReference type="InterPro" id="IPR007110">
    <property type="entry name" value="Ig-like_dom"/>
</dbReference>
<dbReference type="PROSITE" id="PS00108">
    <property type="entry name" value="PROTEIN_KINASE_ST"/>
    <property type="match status" value="1"/>
</dbReference>
<feature type="domain" description="Ig-like" evidence="9">
    <location>
        <begin position="76"/>
        <end position="156"/>
    </location>
</feature>
<dbReference type="PANTHER" id="PTHR13817:SF151">
    <property type="entry name" value="TITIN"/>
    <property type="match status" value="1"/>
</dbReference>
<dbReference type="SMART" id="SM00409">
    <property type="entry name" value="IG"/>
    <property type="match status" value="8"/>
</dbReference>
<organism evidence="11 12">
    <name type="scientific">Saccoglossus kowalevskii</name>
    <name type="common">Acorn worm</name>
    <dbReference type="NCBI Taxonomy" id="10224"/>
    <lineage>
        <taxon>Eukaryota</taxon>
        <taxon>Metazoa</taxon>
        <taxon>Hemichordata</taxon>
        <taxon>Enteropneusta</taxon>
        <taxon>Harrimaniidae</taxon>
        <taxon>Saccoglossus</taxon>
    </lineage>
</organism>
<feature type="domain" description="Ig-like" evidence="9">
    <location>
        <begin position="1619"/>
        <end position="1707"/>
    </location>
</feature>
<feature type="compositionally biased region" description="Polar residues" evidence="7">
    <location>
        <begin position="1238"/>
        <end position="1249"/>
    </location>
</feature>
<dbReference type="InterPro" id="IPR036179">
    <property type="entry name" value="Ig-like_dom_sf"/>
</dbReference>
<dbReference type="SUPFAM" id="SSF49265">
    <property type="entry name" value="Fibronectin type III"/>
    <property type="match status" value="5"/>
</dbReference>
<dbReference type="CDD" id="cd05748">
    <property type="entry name" value="Ig_Titin_like"/>
    <property type="match status" value="1"/>
</dbReference>
<keyword evidence="11" id="KW-1185">Reference proteome</keyword>
<dbReference type="InterPro" id="IPR013098">
    <property type="entry name" value="Ig_I-set"/>
</dbReference>
<comment type="similarity">
    <text evidence="1">Belongs to the protein kinase superfamily. CAMK Ser/Thr protein kinase family.</text>
</comment>
<dbReference type="SUPFAM" id="SSF56112">
    <property type="entry name" value="Protein kinase-like (PK-like)"/>
    <property type="match status" value="1"/>
</dbReference>
<feature type="domain" description="Fibronectin type-III" evidence="10">
    <location>
        <begin position="1156"/>
        <end position="1250"/>
    </location>
</feature>
<feature type="domain" description="Protein kinase" evidence="8">
    <location>
        <begin position="1291"/>
        <end position="1545"/>
    </location>
</feature>
<dbReference type="Gene3D" id="3.30.200.20">
    <property type="entry name" value="Phosphorylase Kinase, domain 1"/>
    <property type="match status" value="1"/>
</dbReference>
<gene>
    <name evidence="12" type="primary">LOC100366778</name>
</gene>
<dbReference type="PANTHER" id="PTHR13817">
    <property type="entry name" value="TITIN"/>
    <property type="match status" value="1"/>
</dbReference>
<dbReference type="InterPro" id="IPR003598">
    <property type="entry name" value="Ig_sub2"/>
</dbReference>
<dbReference type="InterPro" id="IPR003961">
    <property type="entry name" value="FN3_dom"/>
</dbReference>
<evidence type="ECO:0000256" key="5">
    <source>
        <dbReference type="ARBA" id="ARBA00023319"/>
    </source>
</evidence>
<evidence type="ECO:0000256" key="3">
    <source>
        <dbReference type="ARBA" id="ARBA00022741"/>
    </source>
</evidence>
<dbReference type="Pfam" id="PF00069">
    <property type="entry name" value="Pkinase"/>
    <property type="match status" value="1"/>
</dbReference>
<keyword evidence="4 6" id="KW-0067">ATP-binding</keyword>
<protein>
    <submittedName>
        <fullName evidence="12">Titin-like</fullName>
    </submittedName>
</protein>
<proteinExistence type="inferred from homology"/>
<dbReference type="SMART" id="SM00060">
    <property type="entry name" value="FN3"/>
    <property type="match status" value="7"/>
</dbReference>
<evidence type="ECO:0000313" key="11">
    <source>
        <dbReference type="Proteomes" id="UP000694865"/>
    </source>
</evidence>
<dbReference type="InterPro" id="IPR013783">
    <property type="entry name" value="Ig-like_fold"/>
</dbReference>
<feature type="domain" description="Ig-like" evidence="9">
    <location>
        <begin position="1058"/>
        <end position="1151"/>
    </location>
</feature>
<dbReference type="CDD" id="cd00063">
    <property type="entry name" value="FN3"/>
    <property type="match status" value="7"/>
</dbReference>
<dbReference type="Pfam" id="PF07679">
    <property type="entry name" value="I-set"/>
    <property type="match status" value="8"/>
</dbReference>
<evidence type="ECO:0000259" key="10">
    <source>
        <dbReference type="PROSITE" id="PS50853"/>
    </source>
</evidence>
<keyword evidence="3 6" id="KW-0547">Nucleotide-binding</keyword>
<feature type="domain" description="Fibronectin type-III" evidence="10">
    <location>
        <begin position="764"/>
        <end position="858"/>
    </location>
</feature>
<dbReference type="InterPro" id="IPR003599">
    <property type="entry name" value="Ig_sub"/>
</dbReference>
<dbReference type="InterPro" id="IPR050964">
    <property type="entry name" value="Striated_Muscle_Regulatory"/>
</dbReference>
<dbReference type="InterPro" id="IPR008271">
    <property type="entry name" value="Ser/Thr_kinase_AS"/>
</dbReference>
<dbReference type="SMART" id="SM00408">
    <property type="entry name" value="IGc2"/>
    <property type="match status" value="7"/>
</dbReference>
<feature type="domain" description="Ig-like" evidence="9">
    <location>
        <begin position="667"/>
        <end position="753"/>
    </location>
</feature>
<evidence type="ECO:0000256" key="6">
    <source>
        <dbReference type="PROSITE-ProRule" id="PRU10141"/>
    </source>
</evidence>
<dbReference type="Proteomes" id="UP000694865">
    <property type="component" value="Unplaced"/>
</dbReference>
<evidence type="ECO:0000256" key="4">
    <source>
        <dbReference type="ARBA" id="ARBA00022840"/>
    </source>
</evidence>
<dbReference type="InterPro" id="IPR036116">
    <property type="entry name" value="FN3_sf"/>
</dbReference>
<evidence type="ECO:0000256" key="2">
    <source>
        <dbReference type="ARBA" id="ARBA00022737"/>
    </source>
</evidence>
<evidence type="ECO:0000259" key="8">
    <source>
        <dbReference type="PROSITE" id="PS50011"/>
    </source>
</evidence>
<keyword evidence="5" id="KW-0393">Immunoglobulin domain</keyword>
<evidence type="ECO:0000256" key="1">
    <source>
        <dbReference type="ARBA" id="ARBA00006692"/>
    </source>
</evidence>
<dbReference type="PROSITE" id="PS50835">
    <property type="entry name" value="IG_LIKE"/>
    <property type="match status" value="7"/>
</dbReference>
<dbReference type="PROSITE" id="PS50853">
    <property type="entry name" value="FN3"/>
    <property type="match status" value="7"/>
</dbReference>
<keyword evidence="2" id="KW-0677">Repeat</keyword>
<feature type="binding site" evidence="6">
    <location>
        <position position="1320"/>
    </location>
    <ligand>
        <name>ATP</name>
        <dbReference type="ChEBI" id="CHEBI:30616"/>
    </ligand>
</feature>
<feature type="domain" description="Fibronectin type-III" evidence="10">
    <location>
        <begin position="474"/>
        <end position="566"/>
    </location>
</feature>
<evidence type="ECO:0000259" key="9">
    <source>
        <dbReference type="PROSITE" id="PS50835"/>
    </source>
</evidence>
<evidence type="ECO:0000256" key="7">
    <source>
        <dbReference type="SAM" id="MobiDB-lite"/>
    </source>
</evidence>
<dbReference type="PROSITE" id="PS50011">
    <property type="entry name" value="PROTEIN_KINASE_DOM"/>
    <property type="match status" value="1"/>
</dbReference>
<dbReference type="RefSeq" id="XP_006823011.1">
    <property type="nucleotide sequence ID" value="XM_006822948.1"/>
</dbReference>
<feature type="domain" description="Ig-like" evidence="9">
    <location>
        <begin position="573"/>
        <end position="662"/>
    </location>
</feature>
<feature type="domain" description="Ig-like" evidence="9">
    <location>
        <begin position="174"/>
        <end position="264"/>
    </location>
</feature>
<feature type="domain" description="Fibronectin type-III" evidence="10">
    <location>
        <begin position="271"/>
        <end position="366"/>
    </location>
</feature>
<dbReference type="InterPro" id="IPR017441">
    <property type="entry name" value="Protein_kinase_ATP_BS"/>
</dbReference>
<dbReference type="GeneID" id="100366778"/>
<dbReference type="Gene3D" id="2.60.40.10">
    <property type="entry name" value="Immunoglobulins"/>
    <property type="match status" value="15"/>
</dbReference>
<name>A0ABM0MSM0_SACKO</name>
<dbReference type="InterPro" id="IPR000719">
    <property type="entry name" value="Prot_kinase_dom"/>
</dbReference>
<dbReference type="PROSITE" id="PS00107">
    <property type="entry name" value="PROTEIN_KINASE_ATP"/>
    <property type="match status" value="1"/>
</dbReference>